<accession>A0A839QY02</accession>
<protein>
    <submittedName>
        <fullName evidence="3">Peptide/nickel transport system substrate-binding protein</fullName>
    </submittedName>
</protein>
<dbReference type="CDD" id="cd08501">
    <property type="entry name" value="PBP2_Lpqw"/>
    <property type="match status" value="1"/>
</dbReference>
<evidence type="ECO:0000259" key="2">
    <source>
        <dbReference type="Pfam" id="PF00496"/>
    </source>
</evidence>
<reference evidence="3 4" key="1">
    <citation type="submission" date="2020-08" db="EMBL/GenBank/DDBJ databases">
        <title>Sequencing the genomes of 1000 actinobacteria strains.</title>
        <authorList>
            <person name="Klenk H.-P."/>
        </authorList>
    </citation>
    <scope>NUCLEOTIDE SEQUENCE [LARGE SCALE GENOMIC DNA]</scope>
    <source>
        <strain evidence="3 4">DSM 22826</strain>
    </source>
</reference>
<keyword evidence="4" id="KW-1185">Reference proteome</keyword>
<dbReference type="RefSeq" id="WP_183512398.1">
    <property type="nucleotide sequence ID" value="NZ_BAABGK010000111.1"/>
</dbReference>
<dbReference type="SUPFAM" id="SSF53850">
    <property type="entry name" value="Periplasmic binding protein-like II"/>
    <property type="match status" value="1"/>
</dbReference>
<dbReference type="EMBL" id="JACHVS010000002">
    <property type="protein sequence ID" value="MBB2996831.1"/>
    <property type="molecule type" value="Genomic_DNA"/>
</dbReference>
<evidence type="ECO:0000256" key="1">
    <source>
        <dbReference type="SAM" id="SignalP"/>
    </source>
</evidence>
<dbReference type="InterPro" id="IPR039424">
    <property type="entry name" value="SBP_5"/>
</dbReference>
<dbReference type="InterPro" id="IPR000914">
    <property type="entry name" value="SBP_5_dom"/>
</dbReference>
<dbReference type="GO" id="GO:1904680">
    <property type="term" value="F:peptide transmembrane transporter activity"/>
    <property type="evidence" value="ECO:0007669"/>
    <property type="project" value="TreeGrafter"/>
</dbReference>
<dbReference type="AlphaFoldDB" id="A0A839QY02"/>
<dbReference type="GO" id="GO:0043190">
    <property type="term" value="C:ATP-binding cassette (ABC) transporter complex"/>
    <property type="evidence" value="ECO:0007669"/>
    <property type="project" value="InterPro"/>
</dbReference>
<dbReference type="InterPro" id="IPR030678">
    <property type="entry name" value="Peptide/Ni-bd"/>
</dbReference>
<proteinExistence type="predicted"/>
<sequence length="599" mass="63802">MKSIRLSQAVALGAAATLALSGCAANTGTSPSTAPADASAGGGEVRVVEVNAFSSFNANTATGSVDVNGKISYATQSGFNYIDNDLNIVKNEKFGTYEVISQDPLTVKYTINEGVKWSDGEQLDADDLMLYWAIRSARFNDATVDAEGAVSSGTSYFDYAGDTSGLALTGLPEIGADHRSITLKYSKPFADWELAVGNTNADSFTPAHVVAKKVGMSQEELTKLIQDTPKGNPAKPVAPNAQLKKVANFWNSGYDTKTLPTDKSLYLSSGPFMVDSMVPDKSMTLVRNPDYDWGPMPQVDSIVVRYISEAPAQIQALRNGEVDIIAPQASADTMQQLEALGEQAKIEKGEELSYDHVDLNFNGVFKDQSVREAFMKTVPRAQIMDSIIKKLDPAATPLDSQVFVPANAGYAASVAANGSANFQDVDIAGARTLLGGKTPTVRLMYNKDNPNRSDAYALIAQSAQEAGFKVVDGGLGASSWAGALGTGTYDAALFGWTSTGVGVSGVTQIFGSGNASNFNNFSNKEADELMGQLILETDPAKQDELKAKIDRQIWGAAYGLPLFQLVGVQASAADVDGVQYMSNQTGVWWNFWDWSLSGK</sequence>
<dbReference type="GO" id="GO:0015833">
    <property type="term" value="P:peptide transport"/>
    <property type="evidence" value="ECO:0007669"/>
    <property type="project" value="TreeGrafter"/>
</dbReference>
<dbReference type="PANTHER" id="PTHR30290">
    <property type="entry name" value="PERIPLASMIC BINDING COMPONENT OF ABC TRANSPORTER"/>
    <property type="match status" value="1"/>
</dbReference>
<dbReference type="Gene3D" id="3.40.190.10">
    <property type="entry name" value="Periplasmic binding protein-like II"/>
    <property type="match status" value="1"/>
</dbReference>
<dbReference type="Proteomes" id="UP000523000">
    <property type="component" value="Unassembled WGS sequence"/>
</dbReference>
<dbReference type="Gene3D" id="3.10.105.10">
    <property type="entry name" value="Dipeptide-binding Protein, Domain 3"/>
    <property type="match status" value="1"/>
</dbReference>
<dbReference type="PANTHER" id="PTHR30290:SF65">
    <property type="entry name" value="MONOACYL PHOSPHATIDYLINOSITOL TETRAMANNOSIDE-BINDING PROTEIN LPQW-RELATED"/>
    <property type="match status" value="1"/>
</dbReference>
<evidence type="ECO:0000313" key="4">
    <source>
        <dbReference type="Proteomes" id="UP000523000"/>
    </source>
</evidence>
<keyword evidence="1" id="KW-0732">Signal</keyword>
<dbReference type="GO" id="GO:0042597">
    <property type="term" value="C:periplasmic space"/>
    <property type="evidence" value="ECO:0007669"/>
    <property type="project" value="UniProtKB-ARBA"/>
</dbReference>
<feature type="domain" description="Solute-binding protein family 5" evidence="2">
    <location>
        <begin position="100"/>
        <end position="514"/>
    </location>
</feature>
<organism evidence="3 4">
    <name type="scientific">Paeniglutamicibacter cryotolerans</name>
    <dbReference type="NCBI Taxonomy" id="670079"/>
    <lineage>
        <taxon>Bacteria</taxon>
        <taxon>Bacillati</taxon>
        <taxon>Actinomycetota</taxon>
        <taxon>Actinomycetes</taxon>
        <taxon>Micrococcales</taxon>
        <taxon>Micrococcaceae</taxon>
        <taxon>Paeniglutamicibacter</taxon>
    </lineage>
</organism>
<dbReference type="Pfam" id="PF00496">
    <property type="entry name" value="SBP_bac_5"/>
    <property type="match status" value="1"/>
</dbReference>
<feature type="chain" id="PRO_5039094644" evidence="1">
    <location>
        <begin position="25"/>
        <end position="599"/>
    </location>
</feature>
<gene>
    <name evidence="3" type="ORF">E9229_003078</name>
</gene>
<comment type="caution">
    <text evidence="3">The sequence shown here is derived from an EMBL/GenBank/DDBJ whole genome shotgun (WGS) entry which is preliminary data.</text>
</comment>
<evidence type="ECO:0000313" key="3">
    <source>
        <dbReference type="EMBL" id="MBB2996831.1"/>
    </source>
</evidence>
<dbReference type="PROSITE" id="PS51257">
    <property type="entry name" value="PROKAR_LIPOPROTEIN"/>
    <property type="match status" value="1"/>
</dbReference>
<feature type="signal peptide" evidence="1">
    <location>
        <begin position="1"/>
        <end position="24"/>
    </location>
</feature>
<name>A0A839QY02_9MICC</name>
<dbReference type="PIRSF" id="PIRSF002741">
    <property type="entry name" value="MppA"/>
    <property type="match status" value="1"/>
</dbReference>